<evidence type="ECO:0000256" key="8">
    <source>
        <dbReference type="SAM" id="Coils"/>
    </source>
</evidence>
<feature type="region of interest" description="Disordered" evidence="9">
    <location>
        <begin position="1012"/>
        <end position="1033"/>
    </location>
</feature>
<reference evidence="11 12" key="1">
    <citation type="journal article" date="2022" name="Nat. Plants">
        <title>Genomes of leafy and leafless Platanthera orchids illuminate the evolution of mycoheterotrophy.</title>
        <authorList>
            <person name="Li M.H."/>
            <person name="Liu K.W."/>
            <person name="Li Z."/>
            <person name="Lu H.C."/>
            <person name="Ye Q.L."/>
            <person name="Zhang D."/>
            <person name="Wang J.Y."/>
            <person name="Li Y.F."/>
            <person name="Zhong Z.M."/>
            <person name="Liu X."/>
            <person name="Yu X."/>
            <person name="Liu D.K."/>
            <person name="Tu X.D."/>
            <person name="Liu B."/>
            <person name="Hao Y."/>
            <person name="Liao X.Y."/>
            <person name="Jiang Y.T."/>
            <person name="Sun W.H."/>
            <person name="Chen J."/>
            <person name="Chen Y.Q."/>
            <person name="Ai Y."/>
            <person name="Zhai J.W."/>
            <person name="Wu S.S."/>
            <person name="Zhou Z."/>
            <person name="Hsiao Y.Y."/>
            <person name="Wu W.L."/>
            <person name="Chen Y.Y."/>
            <person name="Lin Y.F."/>
            <person name="Hsu J.L."/>
            <person name="Li C.Y."/>
            <person name="Wang Z.W."/>
            <person name="Zhao X."/>
            <person name="Zhong W.Y."/>
            <person name="Ma X.K."/>
            <person name="Ma L."/>
            <person name="Huang J."/>
            <person name="Chen G.Z."/>
            <person name="Huang M.Z."/>
            <person name="Huang L."/>
            <person name="Peng D.H."/>
            <person name="Luo Y.B."/>
            <person name="Zou S.Q."/>
            <person name="Chen S.P."/>
            <person name="Lan S."/>
            <person name="Tsai W.C."/>
            <person name="Van de Peer Y."/>
            <person name="Liu Z.J."/>
        </authorList>
    </citation>
    <scope>NUCLEOTIDE SEQUENCE [LARGE SCALE GENOMIC DNA]</scope>
    <source>
        <strain evidence="11">Lor287</strain>
    </source>
</reference>
<keyword evidence="12" id="KW-1185">Reference proteome</keyword>
<comment type="similarity">
    <text evidence="1">Belongs to the TRAFAC class myosin-kinesin ATPase superfamily. Kinesin family. KIN-14 subfamily.</text>
</comment>
<dbReference type="PROSITE" id="PS50067">
    <property type="entry name" value="KINESIN_MOTOR_2"/>
    <property type="match status" value="1"/>
</dbReference>
<dbReference type="Gene3D" id="2.60.120.430">
    <property type="entry name" value="Galactose-binding lectin"/>
    <property type="match status" value="1"/>
</dbReference>
<dbReference type="PRINTS" id="PR00380">
    <property type="entry name" value="KINESINHEAVY"/>
</dbReference>
<feature type="region of interest" description="Disordered" evidence="9">
    <location>
        <begin position="1150"/>
        <end position="1187"/>
    </location>
</feature>
<dbReference type="AlphaFoldDB" id="A0AAP0AYQ7"/>
<accession>A0AAP0AYQ7</accession>
<feature type="binding site" evidence="7">
    <location>
        <begin position="640"/>
        <end position="647"/>
    </location>
    <ligand>
        <name>ATP</name>
        <dbReference type="ChEBI" id="CHEBI:30616"/>
    </ligand>
</feature>
<keyword evidence="5 8" id="KW-0175">Coiled coil</keyword>
<dbReference type="PROSITE" id="PS00411">
    <property type="entry name" value="KINESIN_MOTOR_1"/>
    <property type="match status" value="1"/>
</dbReference>
<keyword evidence="4 7" id="KW-0067">ATP-binding</keyword>
<evidence type="ECO:0000259" key="10">
    <source>
        <dbReference type="PROSITE" id="PS50067"/>
    </source>
</evidence>
<dbReference type="PANTHER" id="PTHR47972">
    <property type="entry name" value="KINESIN-LIKE PROTEIN KLP-3"/>
    <property type="match status" value="1"/>
</dbReference>
<dbReference type="FunFam" id="3.40.850.10:FF:000057">
    <property type="entry name" value="kinesin-like protein KIN-14R"/>
    <property type="match status" value="1"/>
</dbReference>
<evidence type="ECO:0000313" key="11">
    <source>
        <dbReference type="EMBL" id="KAK8919355.1"/>
    </source>
</evidence>
<dbReference type="SMART" id="SM00129">
    <property type="entry name" value="KISc"/>
    <property type="match status" value="1"/>
</dbReference>
<evidence type="ECO:0000256" key="3">
    <source>
        <dbReference type="ARBA" id="ARBA00022741"/>
    </source>
</evidence>
<dbReference type="PANTHER" id="PTHR47972:SF35">
    <property type="entry name" value="KINESIN-LIKE PROTEIN KIN-14Q"/>
    <property type="match status" value="1"/>
</dbReference>
<dbReference type="CDD" id="cd01366">
    <property type="entry name" value="KISc_C_terminal"/>
    <property type="match status" value="1"/>
</dbReference>
<organism evidence="11 12">
    <name type="scientific">Platanthera zijinensis</name>
    <dbReference type="NCBI Taxonomy" id="2320716"/>
    <lineage>
        <taxon>Eukaryota</taxon>
        <taxon>Viridiplantae</taxon>
        <taxon>Streptophyta</taxon>
        <taxon>Embryophyta</taxon>
        <taxon>Tracheophyta</taxon>
        <taxon>Spermatophyta</taxon>
        <taxon>Magnoliopsida</taxon>
        <taxon>Liliopsida</taxon>
        <taxon>Asparagales</taxon>
        <taxon>Orchidaceae</taxon>
        <taxon>Orchidoideae</taxon>
        <taxon>Orchideae</taxon>
        <taxon>Orchidinae</taxon>
        <taxon>Platanthera</taxon>
    </lineage>
</organism>
<dbReference type="Pfam" id="PF00225">
    <property type="entry name" value="Kinesin"/>
    <property type="match status" value="1"/>
</dbReference>
<dbReference type="GO" id="GO:0008017">
    <property type="term" value="F:microtubule binding"/>
    <property type="evidence" value="ECO:0007669"/>
    <property type="project" value="InterPro"/>
</dbReference>
<evidence type="ECO:0000256" key="2">
    <source>
        <dbReference type="ARBA" id="ARBA00022701"/>
    </source>
</evidence>
<dbReference type="GO" id="GO:0007018">
    <property type="term" value="P:microtubule-based movement"/>
    <property type="evidence" value="ECO:0007669"/>
    <property type="project" value="InterPro"/>
</dbReference>
<keyword evidence="2" id="KW-0493">Microtubule</keyword>
<dbReference type="InterPro" id="IPR027640">
    <property type="entry name" value="Kinesin-like_fam"/>
</dbReference>
<name>A0AAP0AYQ7_9ASPA</name>
<evidence type="ECO:0000256" key="9">
    <source>
        <dbReference type="SAM" id="MobiDB-lite"/>
    </source>
</evidence>
<dbReference type="GO" id="GO:0005524">
    <property type="term" value="F:ATP binding"/>
    <property type="evidence" value="ECO:0007669"/>
    <property type="project" value="UniProtKB-UniRule"/>
</dbReference>
<feature type="domain" description="Kinesin motor" evidence="10">
    <location>
        <begin position="557"/>
        <end position="883"/>
    </location>
</feature>
<evidence type="ECO:0000256" key="1">
    <source>
        <dbReference type="ARBA" id="ARBA00010899"/>
    </source>
</evidence>
<dbReference type="Gene3D" id="3.40.850.10">
    <property type="entry name" value="Kinesin motor domain"/>
    <property type="match status" value="1"/>
</dbReference>
<dbReference type="InterPro" id="IPR001752">
    <property type="entry name" value="Kinesin_motor_dom"/>
</dbReference>
<dbReference type="GO" id="GO:0005874">
    <property type="term" value="C:microtubule"/>
    <property type="evidence" value="ECO:0007669"/>
    <property type="project" value="UniProtKB-KW"/>
</dbReference>
<feature type="compositionally biased region" description="Polar residues" evidence="9">
    <location>
        <begin position="1014"/>
        <end position="1025"/>
    </location>
</feature>
<keyword evidence="3 7" id="KW-0547">Nucleotide-binding</keyword>
<evidence type="ECO:0000256" key="6">
    <source>
        <dbReference type="ARBA" id="ARBA00023175"/>
    </source>
</evidence>
<dbReference type="InterPro" id="IPR027417">
    <property type="entry name" value="P-loop_NTPase"/>
</dbReference>
<dbReference type="Proteomes" id="UP001418222">
    <property type="component" value="Unassembled WGS sequence"/>
</dbReference>
<dbReference type="SUPFAM" id="SSF52540">
    <property type="entry name" value="P-loop containing nucleoside triphosphate hydrolases"/>
    <property type="match status" value="1"/>
</dbReference>
<protein>
    <submittedName>
        <fullName evidence="11">Kinesin-4</fullName>
    </submittedName>
</protein>
<dbReference type="Pfam" id="PF11721">
    <property type="entry name" value="Malectin"/>
    <property type="match status" value="1"/>
</dbReference>
<dbReference type="EMBL" id="JBBWWQ010000019">
    <property type="protein sequence ID" value="KAK8919355.1"/>
    <property type="molecule type" value="Genomic_DNA"/>
</dbReference>
<comment type="caution">
    <text evidence="11">The sequence shown here is derived from an EMBL/GenBank/DDBJ whole genome shotgun (WGS) entry which is preliminary data.</text>
</comment>
<dbReference type="InterPro" id="IPR021720">
    <property type="entry name" value="Malectin_dom"/>
</dbReference>
<dbReference type="GO" id="GO:0003777">
    <property type="term" value="F:microtubule motor activity"/>
    <property type="evidence" value="ECO:0007669"/>
    <property type="project" value="InterPro"/>
</dbReference>
<feature type="coiled-coil region" evidence="8">
    <location>
        <begin position="904"/>
        <end position="959"/>
    </location>
</feature>
<dbReference type="InterPro" id="IPR036961">
    <property type="entry name" value="Kinesin_motor_dom_sf"/>
</dbReference>
<dbReference type="InterPro" id="IPR019821">
    <property type="entry name" value="Kinesin_motor_CS"/>
</dbReference>
<evidence type="ECO:0000256" key="4">
    <source>
        <dbReference type="ARBA" id="ARBA00022840"/>
    </source>
</evidence>
<keyword evidence="6 7" id="KW-0505">Motor protein</keyword>
<evidence type="ECO:0000256" key="5">
    <source>
        <dbReference type="ARBA" id="ARBA00023054"/>
    </source>
</evidence>
<evidence type="ECO:0000256" key="7">
    <source>
        <dbReference type="PROSITE-ProRule" id="PRU00283"/>
    </source>
</evidence>
<gene>
    <name evidence="11" type="primary">ATK4</name>
    <name evidence="11" type="ORF">KSP39_PZI021143</name>
</gene>
<sequence length="1187" mass="132719">MIVTRNSGVEVVKLRAELAIRFEMNDLGELHYFLGLEMERKKSGVLISQKGSGNHLAEEIGGEHPRGSARSYSAYSPSFTTHLPHPRSAFLSNIQIPNGRLALPSSSSSSRSRLTFLRHRSFMVELCLNMEDSSLGRVKEKNVQMTDSNGNGRRGFSVSFSELTVPISCSPEVPSEKIGGTSEYIRKRQNIEISPVDLFAKVCSEGMKNHAGSTTAEQEKLSDGLSWSEVSLELPQIPVAEEALLSLNAGGVDEAVTYEGKDFKKDNFYTGGDIISSDAKSSDGMGHALYKTARFGDFSYEFPDMEEGVYYVDLHFAEIEFITGPSEMRVFDVYIQQEKAVSAIDIYAKVGSNHPLILPNLEGLVVGQKEGENIRKQLGDLTSMDGSNEEMLNMVGLIENYHDCRKCKRNYDFLIKEQLEMRTALEAAKCKNELKSQECEEAWASMKELQRELMRKSMHVGSLAFAVEGQVKEKSRWCQGVGNLCEKFKIEHTKLTEEALELKSCLVEMFGRMSSILPSMDNYINLERKYKDLKSRFIEESKERKDLYNKMIELKGNIRVFCRCRPLSTEEIAKGDDMALDFESAKNGELVVKTNGIPKKVFKFDAVFGPDEDQEKVFEKTSHLATSVLDGYNICIFAYGQTGTGKTFTMEGTEGARGVNFRILEELFRVVGERCGIFRYEISVSVLEVYNEQIHDLLLPGSQTGVATKRLEVKKALEGVHHVPGLVEAHVSNMTEAWKVAQTGSKARSVGSTNANEHSSRSHCIHCVMVRGENLVNGECTRSKLWLIDLAGSERIAKTDAQGERLKEAQSINKSLSALGDVISALATKSPHVPFRNSKLTHLLQDSLGGDSKTLMFVQISPSENDVGENLCSLNFASRVRGIELGPAKKQFDGGENFKNKQLVEKAKQVIRNKELQIKSMEDMIYSVESKNKAKDMLNRNLQEKIKELESQLLIERKLARQHVDSKIAEDHHLQEQKQLEFNTLNYEAPSSYKPQPEKNRSPADQRSILRPISENSNHPSSDSTVLRFLNPTKDKENKPAIAEDTFSTKASIFSLENTIRRISLTPFSRRDSMIPPPAVRTTPLVCLPQSAVDITSEGRNFSHGVKRSSKSNTILRRSLQKKLIIRSPLPQGGGIGNAGGEKLRVSIGNRGWRTRRAPGTDAVKTGRGVQQKRQHKEERGWSTGKY</sequence>
<evidence type="ECO:0000313" key="12">
    <source>
        <dbReference type="Proteomes" id="UP001418222"/>
    </source>
</evidence>
<proteinExistence type="inferred from homology"/>